<proteinExistence type="predicted"/>
<reference evidence="2" key="1">
    <citation type="submission" date="2007-07" db="EMBL/GenBank/DDBJ databases">
        <title>PCAP assembly of the Caenorhabditis remanei genome.</title>
        <authorList>
            <consortium name="The Caenorhabditis remanei Sequencing Consortium"/>
            <person name="Wilson R.K."/>
        </authorList>
    </citation>
    <scope>NUCLEOTIDE SEQUENCE [LARGE SCALE GENOMIC DNA]</scope>
    <source>
        <strain evidence="2">PB4641</strain>
    </source>
</reference>
<dbReference type="EMBL" id="DS268460">
    <property type="protein sequence ID" value="EFP06127.1"/>
    <property type="molecule type" value="Genomic_DNA"/>
</dbReference>
<protein>
    <submittedName>
        <fullName evidence="2">Uncharacterized protein</fullName>
    </submittedName>
</protein>
<sequence length="275" mass="31676">MNQIQPPPYRKPPLSLRIQHLVSKIKENGLRDFEQFLRRNVLFLITLFSMTISITFETFNQDTFQDYIDKIYECTGNFGFLTIYAVVSGEIMEIITMSEEGLVGGRSPEAVFYPQRTKQSEEDAVHKLIFKLHLSSSCCLDTRRSSSIWTLIEDPSNQDNWTKKGRHQKNESKISRPVAPPIGRQSISTKKTEHKVRFFQKNTTISSTGQRRSLMETSVADNKIVAPTPPHHLQIRRERSTFRTTLCYQQGTSLNRTKVNVINFVEGMAQLQKDS</sequence>
<evidence type="ECO:0000313" key="3">
    <source>
        <dbReference type="Proteomes" id="UP000008281"/>
    </source>
</evidence>
<dbReference type="Proteomes" id="UP000008281">
    <property type="component" value="Unassembled WGS sequence"/>
</dbReference>
<keyword evidence="3" id="KW-1185">Reference proteome</keyword>
<feature type="region of interest" description="Disordered" evidence="1">
    <location>
        <begin position="159"/>
        <end position="184"/>
    </location>
</feature>
<gene>
    <name evidence="2" type="ORF">CRE_05856</name>
</gene>
<evidence type="ECO:0000256" key="1">
    <source>
        <dbReference type="SAM" id="MobiDB-lite"/>
    </source>
</evidence>
<dbReference type="AlphaFoldDB" id="E3MNR1"/>
<name>E3MNR1_CAERE</name>
<dbReference type="InParanoid" id="E3MNR1"/>
<accession>E3MNR1</accession>
<evidence type="ECO:0000313" key="2">
    <source>
        <dbReference type="EMBL" id="EFP06127.1"/>
    </source>
</evidence>
<dbReference type="HOGENOM" id="CLU_1012813_0_0_1"/>
<organism evidence="3">
    <name type="scientific">Caenorhabditis remanei</name>
    <name type="common">Caenorhabditis vulgaris</name>
    <dbReference type="NCBI Taxonomy" id="31234"/>
    <lineage>
        <taxon>Eukaryota</taxon>
        <taxon>Metazoa</taxon>
        <taxon>Ecdysozoa</taxon>
        <taxon>Nematoda</taxon>
        <taxon>Chromadorea</taxon>
        <taxon>Rhabditida</taxon>
        <taxon>Rhabditina</taxon>
        <taxon>Rhabditomorpha</taxon>
        <taxon>Rhabditoidea</taxon>
        <taxon>Rhabditidae</taxon>
        <taxon>Peloderinae</taxon>
        <taxon>Caenorhabditis</taxon>
    </lineage>
</organism>